<name>A0A9P9FEJ4_9HYPO</name>
<keyword evidence="2" id="KW-0812">Transmembrane</keyword>
<keyword evidence="4" id="KW-1185">Reference proteome</keyword>
<evidence type="ECO:0000256" key="1">
    <source>
        <dbReference type="SAM" id="MobiDB-lite"/>
    </source>
</evidence>
<evidence type="ECO:0000313" key="4">
    <source>
        <dbReference type="Proteomes" id="UP000717696"/>
    </source>
</evidence>
<evidence type="ECO:0000313" key="3">
    <source>
        <dbReference type="EMBL" id="KAH7160204.1"/>
    </source>
</evidence>
<proteinExistence type="predicted"/>
<keyword evidence="2" id="KW-1133">Transmembrane helix</keyword>
<feature type="region of interest" description="Disordered" evidence="1">
    <location>
        <begin position="1"/>
        <end position="20"/>
    </location>
</feature>
<feature type="transmembrane region" description="Helical" evidence="2">
    <location>
        <begin position="107"/>
        <end position="125"/>
    </location>
</feature>
<gene>
    <name evidence="3" type="ORF">B0J13DRAFT_123924</name>
</gene>
<feature type="transmembrane region" description="Helical" evidence="2">
    <location>
        <begin position="78"/>
        <end position="95"/>
    </location>
</feature>
<evidence type="ECO:0000256" key="2">
    <source>
        <dbReference type="SAM" id="Phobius"/>
    </source>
</evidence>
<feature type="transmembrane region" description="Helical" evidence="2">
    <location>
        <begin position="131"/>
        <end position="152"/>
    </location>
</feature>
<dbReference type="AlphaFoldDB" id="A0A9P9FEJ4"/>
<organism evidence="3 4">
    <name type="scientific">Dactylonectria estremocensis</name>
    <dbReference type="NCBI Taxonomy" id="1079267"/>
    <lineage>
        <taxon>Eukaryota</taxon>
        <taxon>Fungi</taxon>
        <taxon>Dikarya</taxon>
        <taxon>Ascomycota</taxon>
        <taxon>Pezizomycotina</taxon>
        <taxon>Sordariomycetes</taxon>
        <taxon>Hypocreomycetidae</taxon>
        <taxon>Hypocreales</taxon>
        <taxon>Nectriaceae</taxon>
        <taxon>Dactylonectria</taxon>
    </lineage>
</organism>
<keyword evidence="2" id="KW-0472">Membrane</keyword>
<dbReference type="OrthoDB" id="4768569at2759"/>
<reference evidence="3" key="1">
    <citation type="journal article" date="2021" name="Nat. Commun.">
        <title>Genetic determinants of endophytism in the Arabidopsis root mycobiome.</title>
        <authorList>
            <person name="Mesny F."/>
            <person name="Miyauchi S."/>
            <person name="Thiergart T."/>
            <person name="Pickel B."/>
            <person name="Atanasova L."/>
            <person name="Karlsson M."/>
            <person name="Huettel B."/>
            <person name="Barry K.W."/>
            <person name="Haridas S."/>
            <person name="Chen C."/>
            <person name="Bauer D."/>
            <person name="Andreopoulos W."/>
            <person name="Pangilinan J."/>
            <person name="LaButti K."/>
            <person name="Riley R."/>
            <person name="Lipzen A."/>
            <person name="Clum A."/>
            <person name="Drula E."/>
            <person name="Henrissat B."/>
            <person name="Kohler A."/>
            <person name="Grigoriev I.V."/>
            <person name="Martin F.M."/>
            <person name="Hacquard S."/>
        </authorList>
    </citation>
    <scope>NUCLEOTIDE SEQUENCE</scope>
    <source>
        <strain evidence="3">MPI-CAGE-AT-0021</strain>
    </source>
</reference>
<comment type="caution">
    <text evidence="3">The sequence shown here is derived from an EMBL/GenBank/DDBJ whole genome shotgun (WGS) entry which is preliminary data.</text>
</comment>
<dbReference type="Proteomes" id="UP000717696">
    <property type="component" value="Unassembled WGS sequence"/>
</dbReference>
<protein>
    <submittedName>
        <fullName evidence="3">Uncharacterized protein</fullName>
    </submittedName>
</protein>
<accession>A0A9P9FEJ4</accession>
<sequence>MSSILEKNNESPQPNGKGHEHHVPVHKILVDLVELLPATPSVWIMTTYMNQLCEATRPPDATWLRASCIDFLIRPSRWMLLVSCIVFGCSAASFLRRRQLHDPYQPYVFAVCVASSAAAGEYTGASADYITLVHVSWALCVAMLVSAVSLRVHGKYP</sequence>
<feature type="compositionally biased region" description="Polar residues" evidence="1">
    <location>
        <begin position="1"/>
        <end position="14"/>
    </location>
</feature>
<dbReference type="EMBL" id="JAGMUU010000002">
    <property type="protein sequence ID" value="KAH7160204.1"/>
    <property type="molecule type" value="Genomic_DNA"/>
</dbReference>